<reference evidence="4" key="1">
    <citation type="journal article" date="2019" name="Int. J. Syst. Evol. Microbiol.">
        <title>The Global Catalogue of Microorganisms (GCM) 10K type strain sequencing project: providing services to taxonomists for standard genome sequencing and annotation.</title>
        <authorList>
            <consortium name="The Broad Institute Genomics Platform"/>
            <consortium name="The Broad Institute Genome Sequencing Center for Infectious Disease"/>
            <person name="Wu L."/>
            <person name="Ma J."/>
        </authorList>
    </citation>
    <scope>NUCLEOTIDE SEQUENCE [LARGE SCALE GENOMIC DNA]</scope>
    <source>
        <strain evidence="4">CCUG 56042</strain>
    </source>
</reference>
<dbReference type="Gene3D" id="1.10.10.10">
    <property type="entry name" value="Winged helix-like DNA-binding domain superfamily/Winged helix DNA-binding domain"/>
    <property type="match status" value="1"/>
</dbReference>
<dbReference type="InterPro" id="IPR018309">
    <property type="entry name" value="Tscrpt_reg_PadR_C"/>
</dbReference>
<comment type="caution">
    <text evidence="3">The sequence shown here is derived from an EMBL/GenBank/DDBJ whole genome shotgun (WGS) entry which is preliminary data.</text>
</comment>
<feature type="domain" description="Transcription regulator PadR C-terminal" evidence="2">
    <location>
        <begin position="93"/>
        <end position="174"/>
    </location>
</feature>
<name>A0ABW0J3M6_9BURK</name>
<dbReference type="RefSeq" id="WP_377709185.1">
    <property type="nucleotide sequence ID" value="NZ_JBHSMP010000006.1"/>
</dbReference>
<dbReference type="InterPro" id="IPR036390">
    <property type="entry name" value="WH_DNA-bd_sf"/>
</dbReference>
<dbReference type="Gene3D" id="6.10.140.190">
    <property type="match status" value="1"/>
</dbReference>
<evidence type="ECO:0000313" key="3">
    <source>
        <dbReference type="EMBL" id="MFC5427644.1"/>
    </source>
</evidence>
<proteinExistence type="predicted"/>
<dbReference type="Proteomes" id="UP001596103">
    <property type="component" value="Unassembled WGS sequence"/>
</dbReference>
<sequence>MSTPHAILIALLEKPASGYDLARRFDRAIGFFWRATHQQIYRELGRMVEAGWVAVVEDEADAATRRKVYCVLAVGREEVVRWVRETPLGREDRNAFLLKLRADAVVGPLGLRDELLRLIDENRAQLVLYREIEQRDFGTPSLMRGQQLQYAILKAGIRAQEVWLEWAADVLPLLDGDSDVDIDVKRRCDPLRSAD</sequence>
<feature type="domain" description="Transcription regulator PadR N-terminal" evidence="1">
    <location>
        <begin position="7"/>
        <end position="79"/>
    </location>
</feature>
<dbReference type="PANTHER" id="PTHR43252">
    <property type="entry name" value="TRANSCRIPTIONAL REGULATOR YQJI"/>
    <property type="match status" value="1"/>
</dbReference>
<organism evidence="3 4">
    <name type="scientific">Paraburkholderia denitrificans</name>
    <dbReference type="NCBI Taxonomy" id="694025"/>
    <lineage>
        <taxon>Bacteria</taxon>
        <taxon>Pseudomonadati</taxon>
        <taxon>Pseudomonadota</taxon>
        <taxon>Betaproteobacteria</taxon>
        <taxon>Burkholderiales</taxon>
        <taxon>Burkholderiaceae</taxon>
        <taxon>Paraburkholderia</taxon>
    </lineage>
</organism>
<dbReference type="SUPFAM" id="SSF46785">
    <property type="entry name" value="Winged helix' DNA-binding domain"/>
    <property type="match status" value="1"/>
</dbReference>
<protein>
    <submittedName>
        <fullName evidence="3">PadR family transcriptional regulator</fullName>
    </submittedName>
</protein>
<dbReference type="EMBL" id="JBHSMP010000006">
    <property type="protein sequence ID" value="MFC5427644.1"/>
    <property type="molecule type" value="Genomic_DNA"/>
</dbReference>
<gene>
    <name evidence="3" type="ORF">ACFPTO_02280</name>
</gene>
<evidence type="ECO:0000313" key="4">
    <source>
        <dbReference type="Proteomes" id="UP001596103"/>
    </source>
</evidence>
<dbReference type="PANTHER" id="PTHR43252:SF4">
    <property type="entry name" value="TRANSCRIPTIONAL REGULATORY PROTEIN"/>
    <property type="match status" value="1"/>
</dbReference>
<keyword evidence="4" id="KW-1185">Reference proteome</keyword>
<evidence type="ECO:0000259" key="1">
    <source>
        <dbReference type="Pfam" id="PF03551"/>
    </source>
</evidence>
<accession>A0ABW0J3M6</accession>
<dbReference type="InterPro" id="IPR005149">
    <property type="entry name" value="Tscrpt_reg_PadR_N"/>
</dbReference>
<dbReference type="Pfam" id="PF10400">
    <property type="entry name" value="Vir_act_alpha_C"/>
    <property type="match status" value="1"/>
</dbReference>
<evidence type="ECO:0000259" key="2">
    <source>
        <dbReference type="Pfam" id="PF10400"/>
    </source>
</evidence>
<dbReference type="InterPro" id="IPR036388">
    <property type="entry name" value="WH-like_DNA-bd_sf"/>
</dbReference>
<dbReference type="Pfam" id="PF03551">
    <property type="entry name" value="PadR"/>
    <property type="match status" value="1"/>
</dbReference>